<sequence>MEANASQNTEYEKYSMRTSNRFPAQSIEFNEKPGKGKGTQRSRPNTIAADESDAKFTLAQALSFEEANDLICVTRIDGDGTMSIASRSNVAPTVPFPSTAVPSTPTEPLNMTGAYPSSITPLNIRKDKKRIPSEHSSAGSGFASYFGFGGSKRSPALVVGVGGSVASDNVGNSGSMGRRGGTRSASRSLGMGVGDAVRVEEVELEEIWF</sequence>
<feature type="region of interest" description="Disordered" evidence="1">
    <location>
        <begin position="170"/>
        <end position="189"/>
    </location>
</feature>
<name>A0A5M9JWS4_MONFR</name>
<gene>
    <name evidence="2" type="ORF">EYC84_003618</name>
</gene>
<dbReference type="AlphaFoldDB" id="A0A5M9JWS4"/>
<protein>
    <submittedName>
        <fullName evidence="2">Uncharacterized protein</fullName>
    </submittedName>
</protein>
<feature type="compositionally biased region" description="Polar residues" evidence="1">
    <location>
        <begin position="100"/>
        <end position="120"/>
    </location>
</feature>
<feature type="region of interest" description="Disordered" evidence="1">
    <location>
        <begin position="96"/>
        <end position="120"/>
    </location>
</feature>
<dbReference type="EMBL" id="VICG01000004">
    <property type="protein sequence ID" value="KAA8573090.1"/>
    <property type="molecule type" value="Genomic_DNA"/>
</dbReference>
<feature type="region of interest" description="Disordered" evidence="1">
    <location>
        <begin position="1"/>
        <end position="47"/>
    </location>
</feature>
<reference evidence="2 3" key="1">
    <citation type="submission" date="2019-06" db="EMBL/GenBank/DDBJ databases">
        <title>Genome Sequence of the Brown Rot Fungal Pathogen Monilinia fructicola.</title>
        <authorList>
            <person name="De Miccolis Angelini R.M."/>
            <person name="Landi L."/>
            <person name="Abate D."/>
            <person name="Pollastro S."/>
            <person name="Romanazzi G."/>
            <person name="Faretra F."/>
        </authorList>
    </citation>
    <scope>NUCLEOTIDE SEQUENCE [LARGE SCALE GENOMIC DNA]</scope>
    <source>
        <strain evidence="2 3">Mfrc123</strain>
    </source>
</reference>
<evidence type="ECO:0000313" key="2">
    <source>
        <dbReference type="EMBL" id="KAA8573090.1"/>
    </source>
</evidence>
<proteinExistence type="predicted"/>
<dbReference type="VEuPathDB" id="FungiDB:MFRU_027g00390"/>
<accession>A0A5M9JWS4</accession>
<organism evidence="2 3">
    <name type="scientific">Monilinia fructicola</name>
    <name type="common">Brown rot fungus</name>
    <name type="synonym">Ciboria fructicola</name>
    <dbReference type="NCBI Taxonomy" id="38448"/>
    <lineage>
        <taxon>Eukaryota</taxon>
        <taxon>Fungi</taxon>
        <taxon>Dikarya</taxon>
        <taxon>Ascomycota</taxon>
        <taxon>Pezizomycotina</taxon>
        <taxon>Leotiomycetes</taxon>
        <taxon>Helotiales</taxon>
        <taxon>Sclerotiniaceae</taxon>
        <taxon>Monilinia</taxon>
    </lineage>
</organism>
<evidence type="ECO:0000256" key="1">
    <source>
        <dbReference type="SAM" id="MobiDB-lite"/>
    </source>
</evidence>
<keyword evidence="3" id="KW-1185">Reference proteome</keyword>
<comment type="caution">
    <text evidence="2">The sequence shown here is derived from an EMBL/GenBank/DDBJ whole genome shotgun (WGS) entry which is preliminary data.</text>
</comment>
<dbReference type="Proteomes" id="UP000322873">
    <property type="component" value="Unassembled WGS sequence"/>
</dbReference>
<evidence type="ECO:0000313" key="3">
    <source>
        <dbReference type="Proteomes" id="UP000322873"/>
    </source>
</evidence>